<dbReference type="InterPro" id="IPR046714">
    <property type="entry name" value="DUF6787"/>
</dbReference>
<evidence type="ECO:0000259" key="2">
    <source>
        <dbReference type="Pfam" id="PF20584"/>
    </source>
</evidence>
<sequence length="100" mass="11991">MKKLKERWNIETNRQLFIILLVFAITGSSAAKLAAPLTDFFNITEEMGWYIYWPFRILIILPIYKVLLVFFGWVFGEYHFFWNFAKKMLRSMGLGFLLKQ</sequence>
<reference evidence="4" key="1">
    <citation type="submission" date="2014-10" db="EMBL/GenBank/DDBJ databases">
        <title>Genome sequencing of Vitellibacter sp. D-24.</title>
        <authorList>
            <person name="Thevarajoo S."/>
            <person name="Selvaratnam C."/>
            <person name="Goh K.M."/>
            <person name="Chong C.S."/>
        </authorList>
    </citation>
    <scope>NUCLEOTIDE SEQUENCE [LARGE SCALE GENOMIC DNA]</scope>
    <source>
        <strain evidence="4">D-24</strain>
    </source>
</reference>
<name>A0A137RIW4_9FLAO</name>
<dbReference type="EMBL" id="JRWG01000003">
    <property type="protein sequence ID" value="KXO00129.1"/>
    <property type="molecule type" value="Genomic_DNA"/>
</dbReference>
<evidence type="ECO:0000313" key="3">
    <source>
        <dbReference type="EMBL" id="KXO00129.1"/>
    </source>
</evidence>
<accession>A0A137RIW4</accession>
<keyword evidence="3" id="KW-0808">Transferase</keyword>
<comment type="caution">
    <text evidence="3">The sequence shown here is derived from an EMBL/GenBank/DDBJ whole genome shotgun (WGS) entry which is preliminary data.</text>
</comment>
<proteinExistence type="predicted"/>
<keyword evidence="1" id="KW-1133">Transmembrane helix</keyword>
<protein>
    <submittedName>
        <fullName evidence="3">Diacylglyceryl transferase</fullName>
    </submittedName>
</protein>
<evidence type="ECO:0000313" key="4">
    <source>
        <dbReference type="Proteomes" id="UP000070138"/>
    </source>
</evidence>
<dbReference type="GO" id="GO:0016740">
    <property type="term" value="F:transferase activity"/>
    <property type="evidence" value="ECO:0007669"/>
    <property type="project" value="UniProtKB-KW"/>
</dbReference>
<reference evidence="3 4" key="2">
    <citation type="journal article" date="2016" name="Int. J. Syst. Evol. Microbiol.">
        <title>Vitellibacter aquimaris sp. nov., a marine bacterium isolated from seawater.</title>
        <authorList>
            <person name="Thevarajoo S."/>
            <person name="Selvaratnam C."/>
            <person name="Goh K.M."/>
            <person name="Hong K.W."/>
            <person name="Chan X.Y."/>
            <person name="Chan K.G."/>
            <person name="Chong C.S."/>
        </authorList>
    </citation>
    <scope>NUCLEOTIDE SEQUENCE [LARGE SCALE GENOMIC DNA]</scope>
    <source>
        <strain evidence="3 4">D-24</strain>
    </source>
</reference>
<keyword evidence="1" id="KW-0812">Transmembrane</keyword>
<dbReference type="Pfam" id="PF20584">
    <property type="entry name" value="DUF6787"/>
    <property type="match status" value="1"/>
</dbReference>
<keyword evidence="1" id="KW-0472">Membrane</keyword>
<dbReference type="OrthoDB" id="1151370at2"/>
<gene>
    <name evidence="3" type="ORF">LS48_06565</name>
</gene>
<keyword evidence="4" id="KW-1185">Reference proteome</keyword>
<dbReference type="STRING" id="1548749.LS48_06565"/>
<evidence type="ECO:0000256" key="1">
    <source>
        <dbReference type="SAM" id="Phobius"/>
    </source>
</evidence>
<feature type="transmembrane region" description="Helical" evidence="1">
    <location>
        <begin position="58"/>
        <end position="82"/>
    </location>
</feature>
<dbReference type="RefSeq" id="WP_062621228.1">
    <property type="nucleotide sequence ID" value="NZ_JRWG01000003.1"/>
</dbReference>
<feature type="domain" description="DUF6787" evidence="2">
    <location>
        <begin position="18"/>
        <end position="96"/>
    </location>
</feature>
<dbReference type="Proteomes" id="UP000070138">
    <property type="component" value="Unassembled WGS sequence"/>
</dbReference>
<organism evidence="3 4">
    <name type="scientific">Aequorivita aquimaris</name>
    <dbReference type="NCBI Taxonomy" id="1548749"/>
    <lineage>
        <taxon>Bacteria</taxon>
        <taxon>Pseudomonadati</taxon>
        <taxon>Bacteroidota</taxon>
        <taxon>Flavobacteriia</taxon>
        <taxon>Flavobacteriales</taxon>
        <taxon>Flavobacteriaceae</taxon>
        <taxon>Aequorivita</taxon>
    </lineage>
</organism>
<dbReference type="AlphaFoldDB" id="A0A137RIW4"/>